<evidence type="ECO:0000259" key="8">
    <source>
        <dbReference type="PROSITE" id="PS50850"/>
    </source>
</evidence>
<evidence type="ECO:0000256" key="3">
    <source>
        <dbReference type="ARBA" id="ARBA00022475"/>
    </source>
</evidence>
<reference evidence="9 10" key="1">
    <citation type="journal article" date="2016" name="Front. Microbiol.">
        <title>Comparative Genomics Analysis of Streptomyces Species Reveals Their Adaptation to the Marine Environment and Their Diversity at the Genomic Level.</title>
        <authorList>
            <person name="Tian X."/>
            <person name="Zhang Z."/>
            <person name="Yang T."/>
            <person name="Chen M."/>
            <person name="Li J."/>
            <person name="Chen F."/>
            <person name="Yang J."/>
            <person name="Li W."/>
            <person name="Zhang B."/>
            <person name="Zhang Z."/>
            <person name="Wu J."/>
            <person name="Zhang C."/>
            <person name="Long L."/>
            <person name="Xiao J."/>
        </authorList>
    </citation>
    <scope>NUCLEOTIDE SEQUENCE [LARGE SCALE GENOMIC DNA]</scope>
    <source>
        <strain evidence="9 10">SCSIO 10390</strain>
    </source>
</reference>
<dbReference type="PANTHER" id="PTHR43045:SF2">
    <property type="entry name" value="INNER MEMBRANE METABOLITE TRANSPORT PROTEIN YHJE"/>
    <property type="match status" value="1"/>
</dbReference>
<dbReference type="Proteomes" id="UP000176087">
    <property type="component" value="Unassembled WGS sequence"/>
</dbReference>
<dbReference type="PROSITE" id="PS50850">
    <property type="entry name" value="MFS"/>
    <property type="match status" value="1"/>
</dbReference>
<evidence type="ECO:0000313" key="10">
    <source>
        <dbReference type="Proteomes" id="UP000176087"/>
    </source>
</evidence>
<dbReference type="CDD" id="cd17369">
    <property type="entry name" value="MFS_ShiA_like"/>
    <property type="match status" value="1"/>
</dbReference>
<comment type="subcellular location">
    <subcellularLocation>
        <location evidence="1">Cell membrane</location>
        <topology evidence="1">Multi-pass membrane protein</topology>
    </subcellularLocation>
</comment>
<feature type="transmembrane region" description="Helical" evidence="7">
    <location>
        <begin position="358"/>
        <end position="378"/>
    </location>
</feature>
<dbReference type="Gene3D" id="1.20.1250.20">
    <property type="entry name" value="MFS general substrate transporter like domains"/>
    <property type="match status" value="2"/>
</dbReference>
<dbReference type="EMBL" id="LJGT01000038">
    <property type="protein sequence ID" value="OEU89764.1"/>
    <property type="molecule type" value="Genomic_DNA"/>
</dbReference>
<evidence type="ECO:0000256" key="2">
    <source>
        <dbReference type="ARBA" id="ARBA00022448"/>
    </source>
</evidence>
<evidence type="ECO:0000256" key="6">
    <source>
        <dbReference type="ARBA" id="ARBA00023136"/>
    </source>
</evidence>
<dbReference type="SUPFAM" id="SSF103473">
    <property type="entry name" value="MFS general substrate transporter"/>
    <property type="match status" value="1"/>
</dbReference>
<feature type="transmembrane region" description="Helical" evidence="7">
    <location>
        <begin position="390"/>
        <end position="408"/>
    </location>
</feature>
<dbReference type="PATRIC" id="fig|933944.5.peg.614"/>
<evidence type="ECO:0000256" key="1">
    <source>
        <dbReference type="ARBA" id="ARBA00004651"/>
    </source>
</evidence>
<gene>
    <name evidence="9" type="ORF">AN215_08635</name>
</gene>
<keyword evidence="3" id="KW-1003">Cell membrane</keyword>
<feature type="transmembrane region" description="Helical" evidence="7">
    <location>
        <begin position="36"/>
        <end position="57"/>
    </location>
</feature>
<dbReference type="PANTHER" id="PTHR43045">
    <property type="entry name" value="SHIKIMATE TRANSPORTER"/>
    <property type="match status" value="1"/>
</dbReference>
<feature type="transmembrane region" description="Helical" evidence="7">
    <location>
        <begin position="231"/>
        <end position="252"/>
    </location>
</feature>
<dbReference type="GO" id="GO:0005886">
    <property type="term" value="C:plasma membrane"/>
    <property type="evidence" value="ECO:0007669"/>
    <property type="project" value="UniProtKB-SubCell"/>
</dbReference>
<feature type="transmembrane region" description="Helical" evidence="7">
    <location>
        <begin position="78"/>
        <end position="95"/>
    </location>
</feature>
<keyword evidence="5 7" id="KW-1133">Transmembrane helix</keyword>
<protein>
    <submittedName>
        <fullName evidence="9">MFS transporter</fullName>
    </submittedName>
</protein>
<feature type="domain" description="Major facilitator superfamily (MFS) profile" evidence="8">
    <location>
        <begin position="4"/>
        <end position="413"/>
    </location>
</feature>
<dbReference type="Pfam" id="PF07690">
    <property type="entry name" value="MFS_1"/>
    <property type="match status" value="1"/>
</dbReference>
<accession>A0A1E7JNE4</accession>
<keyword evidence="6 7" id="KW-0472">Membrane</keyword>
<dbReference type="InterPro" id="IPR020846">
    <property type="entry name" value="MFS_dom"/>
</dbReference>
<sequence length="431" mass="44678">MSRIAVASLVGTTIEFYDFFIYGTAAALVFESVFFPALGTAAGTAAALATFGVAFVARPFGSVLFGHFGDRLGRKKTLVSTLLLMGLATVAVGLLPSTESIGAAAPVLLIALRICQGVAVGGEWAGATLLTAENAPREKRGFYALFPQLGPSLAFMLSSATFLVITLSMSKASFAAWGWRIPFLISIVLVVVGLYVRLRIEESAVFTATAVDRRSDRLPIAAALTRQPREILFGAGAVVMTFAFFYVSMTYLTTYGVEKLGLSLSTVLSIGIVAGLAFAVTTVIGSVCSDRFGRRKVIMTANALAVPVALALFPILDLGTPTAFAVGMCLPLAVVGLGYGPAGALLPEIFSTRHRYTGAGIAYNLAGVLGGAVTPLVSSQLAVSFGGSAMGFYLAAIGLVSLLSILALRESKDNALEGTALREAATAPAST</sequence>
<comment type="caution">
    <text evidence="9">The sequence shown here is derived from an EMBL/GenBank/DDBJ whole genome shotgun (WGS) entry which is preliminary data.</text>
</comment>
<keyword evidence="2" id="KW-0813">Transport</keyword>
<evidence type="ECO:0000256" key="7">
    <source>
        <dbReference type="SAM" id="Phobius"/>
    </source>
</evidence>
<dbReference type="InterPro" id="IPR005829">
    <property type="entry name" value="Sugar_transporter_CS"/>
</dbReference>
<dbReference type="InterPro" id="IPR036259">
    <property type="entry name" value="MFS_trans_sf"/>
</dbReference>
<dbReference type="InterPro" id="IPR011701">
    <property type="entry name" value="MFS"/>
</dbReference>
<dbReference type="STRING" id="933944.AN215_08635"/>
<feature type="transmembrane region" description="Helical" evidence="7">
    <location>
        <begin position="142"/>
        <end position="165"/>
    </location>
</feature>
<keyword evidence="4 7" id="KW-0812">Transmembrane</keyword>
<keyword evidence="10" id="KW-1185">Reference proteome</keyword>
<feature type="transmembrane region" description="Helical" evidence="7">
    <location>
        <begin position="297"/>
        <end position="316"/>
    </location>
</feature>
<dbReference type="OrthoDB" id="9066401at2"/>
<dbReference type="GO" id="GO:0022857">
    <property type="term" value="F:transmembrane transporter activity"/>
    <property type="evidence" value="ECO:0007669"/>
    <property type="project" value="InterPro"/>
</dbReference>
<name>A0A1E7JNE4_9ACTN</name>
<evidence type="ECO:0000313" key="9">
    <source>
        <dbReference type="EMBL" id="OEU89764.1"/>
    </source>
</evidence>
<feature type="transmembrane region" description="Helical" evidence="7">
    <location>
        <begin position="177"/>
        <end position="196"/>
    </location>
</feature>
<evidence type="ECO:0000256" key="5">
    <source>
        <dbReference type="ARBA" id="ARBA00022989"/>
    </source>
</evidence>
<feature type="transmembrane region" description="Helical" evidence="7">
    <location>
        <begin position="107"/>
        <end position="130"/>
    </location>
</feature>
<dbReference type="AlphaFoldDB" id="A0A1E7JNE4"/>
<feature type="transmembrane region" description="Helical" evidence="7">
    <location>
        <begin position="322"/>
        <end position="346"/>
    </location>
</feature>
<feature type="transmembrane region" description="Helical" evidence="7">
    <location>
        <begin position="264"/>
        <end position="285"/>
    </location>
</feature>
<proteinExistence type="predicted"/>
<evidence type="ECO:0000256" key="4">
    <source>
        <dbReference type="ARBA" id="ARBA00022692"/>
    </source>
</evidence>
<organism evidence="9 10">
    <name type="scientific">Streptomyces abyssalis</name>
    <dbReference type="NCBI Taxonomy" id="933944"/>
    <lineage>
        <taxon>Bacteria</taxon>
        <taxon>Bacillati</taxon>
        <taxon>Actinomycetota</taxon>
        <taxon>Actinomycetes</taxon>
        <taxon>Kitasatosporales</taxon>
        <taxon>Streptomycetaceae</taxon>
        <taxon>Streptomyces</taxon>
    </lineage>
</organism>
<dbReference type="PROSITE" id="PS00216">
    <property type="entry name" value="SUGAR_TRANSPORT_1"/>
    <property type="match status" value="1"/>
</dbReference>